<name>A0ABQ7C7G1_BRACR</name>
<dbReference type="InterPro" id="IPR004365">
    <property type="entry name" value="NA-bd_OB_tRNA"/>
</dbReference>
<dbReference type="SMART" id="SM00991">
    <property type="entry name" value="WHEP-TRS"/>
    <property type="match status" value="1"/>
</dbReference>
<dbReference type="CDD" id="cd04318">
    <property type="entry name" value="EcAsnRS_like_N"/>
    <property type="match status" value="1"/>
</dbReference>
<keyword evidence="4" id="KW-0547">Nucleotide-binding</keyword>
<dbReference type="PANTHER" id="PTHR22594">
    <property type="entry name" value="ASPARTYL/LYSYL-TRNA SYNTHETASE"/>
    <property type="match status" value="1"/>
</dbReference>
<dbReference type="SUPFAM" id="SSF50249">
    <property type="entry name" value="Nucleic acid-binding proteins"/>
    <property type="match status" value="1"/>
</dbReference>
<dbReference type="InterPro" id="IPR002312">
    <property type="entry name" value="Asp/Asn-tRNA-synth_IIb"/>
</dbReference>
<dbReference type="EMBL" id="QGKV02000832">
    <property type="protein sequence ID" value="KAF3548121.1"/>
    <property type="molecule type" value="Genomic_DNA"/>
</dbReference>
<dbReference type="Gene3D" id="2.40.50.140">
    <property type="entry name" value="Nucleic acid-binding proteins"/>
    <property type="match status" value="1"/>
</dbReference>
<dbReference type="CDD" id="cd00776">
    <property type="entry name" value="AsxRS_core"/>
    <property type="match status" value="1"/>
</dbReference>
<dbReference type="InterPro" id="IPR004522">
    <property type="entry name" value="Asn-tRNA-ligase"/>
</dbReference>
<dbReference type="EC" id="6.1.1.22" evidence="2"/>
<dbReference type="InterPro" id="IPR000738">
    <property type="entry name" value="WHEP-TRS_dom"/>
</dbReference>
<evidence type="ECO:0000313" key="10">
    <source>
        <dbReference type="EMBL" id="KAF3548121.1"/>
    </source>
</evidence>
<dbReference type="PROSITE" id="PS51185">
    <property type="entry name" value="WHEP_TRS_2"/>
    <property type="match status" value="1"/>
</dbReference>
<evidence type="ECO:0000256" key="1">
    <source>
        <dbReference type="ARBA" id="ARBA00008226"/>
    </source>
</evidence>
<dbReference type="PRINTS" id="PR01042">
    <property type="entry name" value="TRNASYNTHASP"/>
</dbReference>
<evidence type="ECO:0000256" key="2">
    <source>
        <dbReference type="ARBA" id="ARBA00012816"/>
    </source>
</evidence>
<dbReference type="Gene3D" id="1.10.287.10">
    <property type="entry name" value="S15/NS1, RNA-binding"/>
    <property type="match status" value="1"/>
</dbReference>
<dbReference type="InterPro" id="IPR045864">
    <property type="entry name" value="aa-tRNA-synth_II/BPL/LPL"/>
</dbReference>
<dbReference type="PROSITE" id="PS50862">
    <property type="entry name" value="AA_TRNA_LIGASE_II"/>
    <property type="match status" value="1"/>
</dbReference>
<evidence type="ECO:0000256" key="4">
    <source>
        <dbReference type="ARBA" id="ARBA00022741"/>
    </source>
</evidence>
<gene>
    <name evidence="10" type="ORF">DY000_02001236</name>
</gene>
<dbReference type="Pfam" id="PF00152">
    <property type="entry name" value="tRNA-synt_2"/>
    <property type="match status" value="2"/>
</dbReference>
<dbReference type="Pfam" id="PF01336">
    <property type="entry name" value="tRNA_anti-codon"/>
    <property type="match status" value="1"/>
</dbReference>
<dbReference type="InterPro" id="IPR012340">
    <property type="entry name" value="NA-bd_OB-fold"/>
</dbReference>
<keyword evidence="11" id="KW-1185">Reference proteome</keyword>
<evidence type="ECO:0000259" key="8">
    <source>
        <dbReference type="PROSITE" id="PS50862"/>
    </source>
</evidence>
<organism evidence="10 11">
    <name type="scientific">Brassica cretica</name>
    <name type="common">Mustard</name>
    <dbReference type="NCBI Taxonomy" id="69181"/>
    <lineage>
        <taxon>Eukaryota</taxon>
        <taxon>Viridiplantae</taxon>
        <taxon>Streptophyta</taxon>
        <taxon>Embryophyta</taxon>
        <taxon>Tracheophyta</taxon>
        <taxon>Spermatophyta</taxon>
        <taxon>Magnoliopsida</taxon>
        <taxon>eudicotyledons</taxon>
        <taxon>Gunneridae</taxon>
        <taxon>Pentapetalae</taxon>
        <taxon>rosids</taxon>
        <taxon>malvids</taxon>
        <taxon>Brassicales</taxon>
        <taxon>Brassicaceae</taxon>
        <taxon>Brassiceae</taxon>
        <taxon>Brassica</taxon>
    </lineage>
</organism>
<evidence type="ECO:0000256" key="7">
    <source>
        <dbReference type="ARBA" id="ARBA00023146"/>
    </source>
</evidence>
<dbReference type="NCBIfam" id="NF003037">
    <property type="entry name" value="PRK03932.1"/>
    <property type="match status" value="1"/>
</dbReference>
<keyword evidence="3" id="KW-0436">Ligase</keyword>
<keyword evidence="6" id="KW-0648">Protein biosynthesis</keyword>
<keyword evidence="5" id="KW-0067">ATP-binding</keyword>
<sequence length="599" mass="66592">MARCDKLSAAVVRWFGFGHPVSAGSFIEAFSCKCATKLITTHTKMADEVTVQKARFSDRVRIRSILGRPDGGAGLAGQKVRISGWVKTGREQGKGAFAFLEVNDGSCPANLQVMVDASVSDLTKLVATGTCVTVDGCLKIPPEGKGTKQKVELSVVEVIDVGTVDTATYPIPKTKLTLERLREFPHLRSRTNSISAIARIRHALAIATHTFFDEEGFLYIQTPIITTSDCEGAGEMFQVTTLISHTEKLERDLIENPPPTEADVEAARLIVKARGEAVAHLKSAKASKETITASVAELSEAKASLARTEERSKLKPGLPKLDGKIDYSQDFFGRQAFLTVSGQLQVETYACGLSDVYTFGPTFRAENSHTSRHLAEFWMVEPELAFADLEDDMNCAEAYVRYMCKWLLEKRYDDMELMAKNFDKGCIDRLKLVASTPFGRLTYTKAIELLEEAVGKGKEFVNPVEWGIDLASEHERYLTEVVFQKPLIVYNYPKGIKAFYMRLNDDGKTVAAMDVLVPKVGELIGGSQREERIDVIMERIEEMGLPVEPYEWYLDLRRYGTAKHSGFGLGFERMVLFATGMDNIRDVIPFPRYPGRADL</sequence>
<evidence type="ECO:0000259" key="9">
    <source>
        <dbReference type="PROSITE" id="PS51185"/>
    </source>
</evidence>
<keyword evidence="7" id="KW-0030">Aminoacyl-tRNA synthetase</keyword>
<accession>A0ABQ7C7G1</accession>
<dbReference type="NCBIfam" id="TIGR00457">
    <property type="entry name" value="asnS"/>
    <property type="match status" value="1"/>
</dbReference>
<dbReference type="InterPro" id="IPR004364">
    <property type="entry name" value="Aa-tRNA-synt_II"/>
</dbReference>
<proteinExistence type="inferred from homology"/>
<comment type="similarity">
    <text evidence="1">Belongs to the class-II aminoacyl-tRNA synthetase family.</text>
</comment>
<evidence type="ECO:0000256" key="3">
    <source>
        <dbReference type="ARBA" id="ARBA00022598"/>
    </source>
</evidence>
<dbReference type="HAMAP" id="MF_00534">
    <property type="entry name" value="Asn_tRNA_synth"/>
    <property type="match status" value="1"/>
</dbReference>
<dbReference type="Proteomes" id="UP000266723">
    <property type="component" value="Unassembled WGS sequence"/>
</dbReference>
<feature type="domain" description="WHEP-TRS" evidence="9">
    <location>
        <begin position="263"/>
        <end position="319"/>
    </location>
</feature>
<dbReference type="InterPro" id="IPR006195">
    <property type="entry name" value="aa-tRNA-synth_II"/>
</dbReference>
<evidence type="ECO:0000256" key="6">
    <source>
        <dbReference type="ARBA" id="ARBA00022917"/>
    </source>
</evidence>
<evidence type="ECO:0000256" key="5">
    <source>
        <dbReference type="ARBA" id="ARBA00022840"/>
    </source>
</evidence>
<reference evidence="10 11" key="1">
    <citation type="journal article" date="2020" name="BMC Genomics">
        <title>Intraspecific diversification of the crop wild relative Brassica cretica Lam. using demographic model selection.</title>
        <authorList>
            <person name="Kioukis A."/>
            <person name="Michalopoulou V.A."/>
            <person name="Briers L."/>
            <person name="Pirintsos S."/>
            <person name="Studholme D.J."/>
            <person name="Pavlidis P."/>
            <person name="Sarris P.F."/>
        </authorList>
    </citation>
    <scope>NUCLEOTIDE SEQUENCE [LARGE SCALE GENOMIC DNA]</scope>
    <source>
        <strain evidence="11">cv. PFS-1207/04</strain>
    </source>
</reference>
<evidence type="ECO:0000313" key="11">
    <source>
        <dbReference type="Proteomes" id="UP000266723"/>
    </source>
</evidence>
<protein>
    <recommendedName>
        <fullName evidence="2">asparagine--tRNA ligase</fullName>
        <ecNumber evidence="2">6.1.1.22</ecNumber>
    </recommendedName>
</protein>
<dbReference type="SUPFAM" id="SSF55681">
    <property type="entry name" value="Class II aaRS and biotin synthetases"/>
    <property type="match status" value="1"/>
</dbReference>
<feature type="domain" description="Aminoacyl-transfer RNA synthetases class-II family profile" evidence="8">
    <location>
        <begin position="356"/>
        <end position="589"/>
    </location>
</feature>
<dbReference type="PANTHER" id="PTHR22594:SF54">
    <property type="entry name" value="ASPARAGINE--TRNA LIGASE, CYTOPLASMIC 1-RELATED"/>
    <property type="match status" value="1"/>
</dbReference>
<dbReference type="Gene3D" id="3.30.930.10">
    <property type="entry name" value="Bira Bifunctional Protein, Domain 2"/>
    <property type="match status" value="1"/>
</dbReference>
<comment type="caution">
    <text evidence="10">The sequence shown here is derived from an EMBL/GenBank/DDBJ whole genome shotgun (WGS) entry which is preliminary data.</text>
</comment>